<protein>
    <submittedName>
        <fullName evidence="4">Peptidylprolyl isomerase</fullName>
    </submittedName>
</protein>
<dbReference type="InterPro" id="IPR000297">
    <property type="entry name" value="PPIase_PpiC"/>
</dbReference>
<evidence type="ECO:0000313" key="4">
    <source>
        <dbReference type="EMBL" id="QDV72195.1"/>
    </source>
</evidence>
<dbReference type="InterPro" id="IPR050245">
    <property type="entry name" value="PrsA_foldase"/>
</dbReference>
<dbReference type="PANTHER" id="PTHR47245">
    <property type="entry name" value="PEPTIDYLPROLYL ISOMERASE"/>
    <property type="match status" value="1"/>
</dbReference>
<evidence type="ECO:0000256" key="2">
    <source>
        <dbReference type="SAM" id="SignalP"/>
    </source>
</evidence>
<keyword evidence="2" id="KW-0732">Signal</keyword>
<dbReference type="InterPro" id="IPR027304">
    <property type="entry name" value="Trigger_fact/SurA_dom_sf"/>
</dbReference>
<gene>
    <name evidence="4" type="ORF">Spa11_03670</name>
</gene>
<dbReference type="Proteomes" id="UP000316426">
    <property type="component" value="Chromosome"/>
</dbReference>
<dbReference type="SUPFAM" id="SSF54534">
    <property type="entry name" value="FKBP-like"/>
    <property type="match status" value="1"/>
</dbReference>
<dbReference type="EMBL" id="CP036349">
    <property type="protein sequence ID" value="QDV72195.1"/>
    <property type="molecule type" value="Genomic_DNA"/>
</dbReference>
<keyword evidence="5" id="KW-1185">Reference proteome</keyword>
<sequence length="400" mass="44749" precursor="true">MSTHRSSKVTSVARLAAALSLAFAAVAVAQAPFTATSAAPAQQEAAAPAPMSLTGPADVQPLEECKVVARVNSEVILACELDWQMRLMFEQRFGPERAHQMMTSPQFAPARDEVMKGMIVSRIEMALLYADFRSKAPQADLASIKKQIDIPFEETEVPRLIETLQVEDRAALEAKLLELGTSLNERREDFHRTMIARSWLQQAVKIDREVTHEQLIEFYREHESDYDQPERVRWEELMVRFDKHPSKSEAYAALALLGNEAYAAAQAASAGEPAFAAIAPTKSDGFTADDGGAYDWTTQGSLASEQIDRALFDAPVGEMSPILEGPMGFHIVRVIERREAGPTPFRDVQAKIREDLFNLRRDQAINEKMSEMKRNARLWTVFTGDMSYEQLAEITQTQRK</sequence>
<keyword evidence="1 4" id="KW-0413">Isomerase</keyword>
<dbReference type="Pfam" id="PF13145">
    <property type="entry name" value="Rotamase_2"/>
    <property type="match status" value="1"/>
</dbReference>
<dbReference type="PROSITE" id="PS50198">
    <property type="entry name" value="PPIC_PPIASE_2"/>
    <property type="match status" value="1"/>
</dbReference>
<dbReference type="PANTHER" id="PTHR47245:SF2">
    <property type="entry name" value="PEPTIDYL-PROLYL CIS-TRANS ISOMERASE HP_0175-RELATED"/>
    <property type="match status" value="1"/>
</dbReference>
<keyword evidence="1" id="KW-0697">Rotamase</keyword>
<dbReference type="InterPro" id="IPR046357">
    <property type="entry name" value="PPIase_dom_sf"/>
</dbReference>
<feature type="domain" description="PpiC" evidence="3">
    <location>
        <begin position="229"/>
        <end position="336"/>
    </location>
</feature>
<dbReference type="RefSeq" id="WP_145106042.1">
    <property type="nucleotide sequence ID" value="NZ_CP036349.1"/>
</dbReference>
<accession>A0A518K363</accession>
<feature type="chain" id="PRO_5022222481" evidence="2">
    <location>
        <begin position="25"/>
        <end position="400"/>
    </location>
</feature>
<dbReference type="KEGG" id="bmei:Spa11_03670"/>
<organism evidence="4 5">
    <name type="scientific">Botrimarina mediterranea</name>
    <dbReference type="NCBI Taxonomy" id="2528022"/>
    <lineage>
        <taxon>Bacteria</taxon>
        <taxon>Pseudomonadati</taxon>
        <taxon>Planctomycetota</taxon>
        <taxon>Planctomycetia</taxon>
        <taxon>Pirellulales</taxon>
        <taxon>Lacipirellulaceae</taxon>
        <taxon>Botrimarina</taxon>
    </lineage>
</organism>
<evidence type="ECO:0000313" key="5">
    <source>
        <dbReference type="Proteomes" id="UP000316426"/>
    </source>
</evidence>
<proteinExistence type="predicted"/>
<evidence type="ECO:0000259" key="3">
    <source>
        <dbReference type="PROSITE" id="PS50198"/>
    </source>
</evidence>
<feature type="signal peptide" evidence="2">
    <location>
        <begin position="1"/>
        <end position="24"/>
    </location>
</feature>
<dbReference type="Gene3D" id="3.10.50.40">
    <property type="match status" value="1"/>
</dbReference>
<evidence type="ECO:0000256" key="1">
    <source>
        <dbReference type="PROSITE-ProRule" id="PRU00278"/>
    </source>
</evidence>
<dbReference type="AlphaFoldDB" id="A0A518K363"/>
<dbReference type="Gene3D" id="1.10.4030.10">
    <property type="entry name" value="Porin chaperone SurA, peptide-binding domain"/>
    <property type="match status" value="1"/>
</dbReference>
<reference evidence="4 5" key="1">
    <citation type="submission" date="2019-02" db="EMBL/GenBank/DDBJ databases">
        <title>Deep-cultivation of Planctomycetes and their phenomic and genomic characterization uncovers novel biology.</title>
        <authorList>
            <person name="Wiegand S."/>
            <person name="Jogler M."/>
            <person name="Boedeker C."/>
            <person name="Pinto D."/>
            <person name="Vollmers J."/>
            <person name="Rivas-Marin E."/>
            <person name="Kohn T."/>
            <person name="Peeters S.H."/>
            <person name="Heuer A."/>
            <person name="Rast P."/>
            <person name="Oberbeckmann S."/>
            <person name="Bunk B."/>
            <person name="Jeske O."/>
            <person name="Meyerdierks A."/>
            <person name="Storesund J.E."/>
            <person name="Kallscheuer N."/>
            <person name="Luecker S."/>
            <person name="Lage O.M."/>
            <person name="Pohl T."/>
            <person name="Merkel B.J."/>
            <person name="Hornburger P."/>
            <person name="Mueller R.-W."/>
            <person name="Bruemmer F."/>
            <person name="Labrenz M."/>
            <person name="Spormann A.M."/>
            <person name="Op den Camp H."/>
            <person name="Overmann J."/>
            <person name="Amann R."/>
            <person name="Jetten M.S.M."/>
            <person name="Mascher T."/>
            <person name="Medema M.H."/>
            <person name="Devos D.P."/>
            <person name="Kaster A.-K."/>
            <person name="Ovreas L."/>
            <person name="Rohde M."/>
            <person name="Galperin M.Y."/>
            <person name="Jogler C."/>
        </authorList>
    </citation>
    <scope>NUCLEOTIDE SEQUENCE [LARGE SCALE GENOMIC DNA]</scope>
    <source>
        <strain evidence="4 5">Spa11</strain>
    </source>
</reference>
<name>A0A518K363_9BACT</name>
<dbReference type="SUPFAM" id="SSF109998">
    <property type="entry name" value="Triger factor/SurA peptide-binding domain-like"/>
    <property type="match status" value="1"/>
</dbReference>
<dbReference type="GO" id="GO:0003755">
    <property type="term" value="F:peptidyl-prolyl cis-trans isomerase activity"/>
    <property type="evidence" value="ECO:0007669"/>
    <property type="project" value="UniProtKB-KW"/>
</dbReference>